<feature type="transmembrane region" description="Helical" evidence="9">
    <location>
        <begin position="79"/>
        <end position="98"/>
    </location>
</feature>
<evidence type="ECO:0000256" key="9">
    <source>
        <dbReference type="SAM" id="Phobius"/>
    </source>
</evidence>
<dbReference type="Proteomes" id="UP001157126">
    <property type="component" value="Unassembled WGS sequence"/>
</dbReference>
<reference evidence="12" key="1">
    <citation type="journal article" date="2019" name="Int. J. Syst. Evol. Microbiol.">
        <title>The Global Catalogue of Microorganisms (GCM) 10K type strain sequencing project: providing services to taxonomists for standard genome sequencing and annotation.</title>
        <authorList>
            <consortium name="The Broad Institute Genomics Platform"/>
            <consortium name="The Broad Institute Genome Sequencing Center for Infectious Disease"/>
            <person name="Wu L."/>
            <person name="Ma J."/>
        </authorList>
    </citation>
    <scope>NUCLEOTIDE SEQUENCE [LARGE SCALE GENOMIC DNA]</scope>
    <source>
        <strain evidence="12">NBRC 113072</strain>
    </source>
</reference>
<accession>A0ABQ6IR59</accession>
<protein>
    <recommendedName>
        <fullName evidence="2">histidine kinase</fullName>
        <ecNumber evidence="2">2.7.13.3</ecNumber>
    </recommendedName>
</protein>
<dbReference type="PANTHER" id="PTHR24421">
    <property type="entry name" value="NITRATE/NITRITE SENSOR PROTEIN NARX-RELATED"/>
    <property type="match status" value="1"/>
</dbReference>
<dbReference type="SUPFAM" id="SSF55874">
    <property type="entry name" value="ATPase domain of HSP90 chaperone/DNA topoisomerase II/histidine kinase"/>
    <property type="match status" value="1"/>
</dbReference>
<dbReference type="RefSeq" id="WP_284303456.1">
    <property type="nucleotide sequence ID" value="NZ_BSUO01000001.1"/>
</dbReference>
<dbReference type="InterPro" id="IPR011712">
    <property type="entry name" value="Sig_transdc_His_kin_sub3_dim/P"/>
</dbReference>
<dbReference type="Gene3D" id="3.30.565.10">
    <property type="entry name" value="Histidine kinase-like ATPase, C-terminal domain"/>
    <property type="match status" value="1"/>
</dbReference>
<proteinExistence type="predicted"/>
<feature type="transmembrane region" description="Helical" evidence="9">
    <location>
        <begin position="6"/>
        <end position="24"/>
    </location>
</feature>
<feature type="domain" description="Signal transduction histidine kinase subgroup 3 dimerisation and phosphoacceptor" evidence="10">
    <location>
        <begin position="173"/>
        <end position="236"/>
    </location>
</feature>
<keyword evidence="6" id="KW-0418">Kinase</keyword>
<gene>
    <name evidence="11" type="ORF">GCM10025883_16160</name>
</gene>
<comment type="catalytic activity">
    <reaction evidence="1">
        <text>ATP + protein L-histidine = ADP + protein N-phospho-L-histidine.</text>
        <dbReference type="EC" id="2.7.13.3"/>
    </reaction>
</comment>
<dbReference type="InterPro" id="IPR050482">
    <property type="entry name" value="Sensor_HK_TwoCompSys"/>
</dbReference>
<evidence type="ECO:0000256" key="7">
    <source>
        <dbReference type="ARBA" id="ARBA00022840"/>
    </source>
</evidence>
<evidence type="ECO:0000256" key="2">
    <source>
        <dbReference type="ARBA" id="ARBA00012438"/>
    </source>
</evidence>
<feature type="transmembrane region" description="Helical" evidence="9">
    <location>
        <begin position="105"/>
        <end position="123"/>
    </location>
</feature>
<keyword evidence="9" id="KW-0472">Membrane</keyword>
<dbReference type="Pfam" id="PF07730">
    <property type="entry name" value="HisKA_3"/>
    <property type="match status" value="1"/>
</dbReference>
<evidence type="ECO:0000256" key="5">
    <source>
        <dbReference type="ARBA" id="ARBA00022741"/>
    </source>
</evidence>
<evidence type="ECO:0000313" key="11">
    <source>
        <dbReference type="EMBL" id="GMA39571.1"/>
    </source>
</evidence>
<organism evidence="11 12">
    <name type="scientific">Mobilicoccus caccae</name>
    <dbReference type="NCBI Taxonomy" id="1859295"/>
    <lineage>
        <taxon>Bacteria</taxon>
        <taxon>Bacillati</taxon>
        <taxon>Actinomycetota</taxon>
        <taxon>Actinomycetes</taxon>
        <taxon>Micrococcales</taxon>
        <taxon>Dermatophilaceae</taxon>
        <taxon>Mobilicoccus</taxon>
    </lineage>
</organism>
<name>A0ABQ6IR59_9MICO</name>
<keyword evidence="9" id="KW-0812">Transmembrane</keyword>
<keyword evidence="12" id="KW-1185">Reference proteome</keyword>
<keyword evidence="8" id="KW-0902">Two-component regulatory system</keyword>
<keyword evidence="7" id="KW-0067">ATP-binding</keyword>
<dbReference type="PANTHER" id="PTHR24421:SF10">
    <property type="entry name" value="NITRATE_NITRITE SENSOR PROTEIN NARQ"/>
    <property type="match status" value="1"/>
</dbReference>
<dbReference type="Gene3D" id="1.20.5.1930">
    <property type="match status" value="1"/>
</dbReference>
<dbReference type="EMBL" id="BSUO01000001">
    <property type="protein sequence ID" value="GMA39571.1"/>
    <property type="molecule type" value="Genomic_DNA"/>
</dbReference>
<sequence length="384" mass="40762">MSPVRLAVWLGVGYGALSSFLAIVRGISLGDGPDRWISAAVTIVLLLALLAPEPARTPVVFGAGTTLQLLDIVNPQDGAGSRLPAVVALALVAVFLAYVNRRLLLALWAAIGIGCGIVVEFHIAPSFRGSTLELVLPTLIVMSAVGWAAGYVTRSRRAAEAELARLSDRRRRERIALARELHDSVARDLTIIAMQSAVLRTTDRPAEQEFARAAIEDTARSGLDALKRLLVVLRAEDAVEAPSLVRDLEAESLENALADSARHLAMLGYQVTVGTAPTGLSRTAETTAVRVVREGTTNITKHATPGVLCRLECRTEGDQLVVRIDNQSARGTAPQVPSTGLGIESLAERLRLLGGSITGERVDGTWVLEAHIPLTAPLADSVPA</sequence>
<feature type="transmembrane region" description="Helical" evidence="9">
    <location>
        <begin position="135"/>
        <end position="153"/>
    </location>
</feature>
<evidence type="ECO:0000259" key="10">
    <source>
        <dbReference type="Pfam" id="PF07730"/>
    </source>
</evidence>
<evidence type="ECO:0000256" key="3">
    <source>
        <dbReference type="ARBA" id="ARBA00022553"/>
    </source>
</evidence>
<dbReference type="EC" id="2.7.13.3" evidence="2"/>
<keyword evidence="5" id="KW-0547">Nucleotide-binding</keyword>
<evidence type="ECO:0000256" key="1">
    <source>
        <dbReference type="ARBA" id="ARBA00000085"/>
    </source>
</evidence>
<evidence type="ECO:0000256" key="6">
    <source>
        <dbReference type="ARBA" id="ARBA00022777"/>
    </source>
</evidence>
<evidence type="ECO:0000256" key="4">
    <source>
        <dbReference type="ARBA" id="ARBA00022679"/>
    </source>
</evidence>
<comment type="caution">
    <text evidence="11">The sequence shown here is derived from an EMBL/GenBank/DDBJ whole genome shotgun (WGS) entry which is preliminary data.</text>
</comment>
<keyword evidence="4" id="KW-0808">Transferase</keyword>
<keyword evidence="9" id="KW-1133">Transmembrane helix</keyword>
<evidence type="ECO:0000313" key="12">
    <source>
        <dbReference type="Proteomes" id="UP001157126"/>
    </source>
</evidence>
<keyword evidence="3" id="KW-0597">Phosphoprotein</keyword>
<dbReference type="InterPro" id="IPR036890">
    <property type="entry name" value="HATPase_C_sf"/>
</dbReference>
<evidence type="ECO:0000256" key="8">
    <source>
        <dbReference type="ARBA" id="ARBA00023012"/>
    </source>
</evidence>